<dbReference type="InterPro" id="IPR008930">
    <property type="entry name" value="Terpenoid_cyclase/PrenylTrfase"/>
</dbReference>
<evidence type="ECO:0000313" key="1">
    <source>
        <dbReference type="EMBL" id="ADB48718.1"/>
    </source>
</evidence>
<dbReference type="RefSeq" id="WP_012931771.1">
    <property type="nucleotide sequence ID" value="NC_013739.1"/>
</dbReference>
<keyword evidence="2" id="KW-1185">Reference proteome</keyword>
<evidence type="ECO:0000313" key="2">
    <source>
        <dbReference type="Proteomes" id="UP000008229"/>
    </source>
</evidence>
<protein>
    <submittedName>
        <fullName evidence="1">Uncharacterized protein</fullName>
    </submittedName>
</protein>
<dbReference type="KEGG" id="cwo:Cwoe_0282"/>
<dbReference type="AlphaFoldDB" id="D3F645"/>
<organism evidence="1 2">
    <name type="scientific">Conexibacter woesei (strain DSM 14684 / CCUG 47730 / CIP 108061 / JCM 11494 / NBRC 100937 / ID131577)</name>
    <dbReference type="NCBI Taxonomy" id="469383"/>
    <lineage>
        <taxon>Bacteria</taxon>
        <taxon>Bacillati</taxon>
        <taxon>Actinomycetota</taxon>
        <taxon>Thermoleophilia</taxon>
        <taxon>Solirubrobacterales</taxon>
        <taxon>Conexibacteraceae</taxon>
        <taxon>Conexibacter</taxon>
    </lineage>
</organism>
<dbReference type="HOGENOM" id="CLU_051344_0_0_11"/>
<reference evidence="1 2" key="1">
    <citation type="journal article" date="2010" name="Stand. Genomic Sci.">
        <title>Complete genome sequence of Conexibacter woesei type strain (ID131577).</title>
        <authorList>
            <person name="Pukall R."/>
            <person name="Lapidus A."/>
            <person name="Glavina Del Rio T."/>
            <person name="Copeland A."/>
            <person name="Tice H."/>
            <person name="Cheng J.-F."/>
            <person name="Lucas S."/>
            <person name="Chen F."/>
            <person name="Nolan M."/>
            <person name="Bruce D."/>
            <person name="Goodwin L."/>
            <person name="Pitluck S."/>
            <person name="Mavromatis K."/>
            <person name="Ivanova N."/>
            <person name="Ovchinnikova G."/>
            <person name="Pati A."/>
            <person name="Chen A."/>
            <person name="Palaniappan K."/>
            <person name="Land M."/>
            <person name="Hauser L."/>
            <person name="Chang Y.-J."/>
            <person name="Jeffries C.D."/>
            <person name="Chain P."/>
            <person name="Meincke L."/>
            <person name="Sims D."/>
            <person name="Brettin T."/>
            <person name="Detter J.C."/>
            <person name="Rohde M."/>
            <person name="Goeker M."/>
            <person name="Bristow J."/>
            <person name="Eisen J.A."/>
            <person name="Markowitz V."/>
            <person name="Kyrpides N.C."/>
            <person name="Klenk H.-P."/>
            <person name="Hugenholtz P."/>
        </authorList>
    </citation>
    <scope>NUCLEOTIDE SEQUENCE [LARGE SCALE GENOMIC DNA]</scope>
    <source>
        <strain evidence="2">DSM 14684 / CIP 108061 / JCM 11494 / NBRC 100937 / ID131577</strain>
    </source>
</reference>
<sequence>MIDLANAETFMATHARLLDRRRLAVLLGQEEPAGLLAALSAYRNPDGGFGWALEADLRSPSSQPAGALHAFEVLEEAAPATSPMGAALCDWLATATLPGGGLPFSVAGAAGPGTARWWAGADPGVPSLHITAAVAGHALRAAAHDPTVAAHPWLAQVTDWTLERIAAQEQPGHAYELKYTLQFLDAALGARPEAEGLMERTAAFVPASGELAVAGGVEGEKLRSLEIAPLPDRPLRRLMPAAAIARQLDELEARQQPDGGWTVDFPSSSVAAALEWRGVATVLALITLRANQRA</sequence>
<dbReference type="STRING" id="469383.Cwoe_0282"/>
<dbReference type="EMBL" id="CP001854">
    <property type="protein sequence ID" value="ADB48718.1"/>
    <property type="molecule type" value="Genomic_DNA"/>
</dbReference>
<gene>
    <name evidence="1" type="ordered locus">Cwoe_0282</name>
</gene>
<name>D3F645_CONWI</name>
<dbReference type="Proteomes" id="UP000008229">
    <property type="component" value="Chromosome"/>
</dbReference>
<accession>D3F645</accession>
<dbReference type="OrthoDB" id="3286086at2"/>
<reference evidence="2" key="2">
    <citation type="submission" date="2010-01" db="EMBL/GenBank/DDBJ databases">
        <title>The complete genome of Conexibacter woesei DSM 14684.</title>
        <authorList>
            <consortium name="US DOE Joint Genome Institute (JGI-PGF)"/>
            <person name="Lucas S."/>
            <person name="Copeland A."/>
            <person name="Lapidus A."/>
            <person name="Glavina del Rio T."/>
            <person name="Dalin E."/>
            <person name="Tice H."/>
            <person name="Bruce D."/>
            <person name="Goodwin L."/>
            <person name="Pitluck S."/>
            <person name="Kyrpides N."/>
            <person name="Mavromatis K."/>
            <person name="Ivanova N."/>
            <person name="Mikhailova N."/>
            <person name="Chertkov O."/>
            <person name="Brettin T."/>
            <person name="Detter J.C."/>
            <person name="Han C."/>
            <person name="Larimer F."/>
            <person name="Land M."/>
            <person name="Hauser L."/>
            <person name="Markowitz V."/>
            <person name="Cheng J.-F."/>
            <person name="Hugenholtz P."/>
            <person name="Woyke T."/>
            <person name="Wu D."/>
            <person name="Pukall R."/>
            <person name="Steenblock K."/>
            <person name="Schneider S."/>
            <person name="Klenk H.-P."/>
            <person name="Eisen J.A."/>
        </authorList>
    </citation>
    <scope>NUCLEOTIDE SEQUENCE [LARGE SCALE GENOMIC DNA]</scope>
    <source>
        <strain evidence="2">DSM 14684 / CIP 108061 / JCM 11494 / NBRC 100937 / ID131577</strain>
    </source>
</reference>
<proteinExistence type="predicted"/>
<dbReference type="SUPFAM" id="SSF48239">
    <property type="entry name" value="Terpenoid cyclases/Protein prenyltransferases"/>
    <property type="match status" value="1"/>
</dbReference>
<dbReference type="eggNOG" id="COG3612">
    <property type="taxonomic scope" value="Bacteria"/>
</dbReference>